<proteinExistence type="predicted"/>
<feature type="domain" description="Formyl transferase N-terminal" evidence="1">
    <location>
        <begin position="62"/>
        <end position="167"/>
    </location>
</feature>
<feature type="domain" description="Formyl transferase C-terminal" evidence="2">
    <location>
        <begin position="192"/>
        <end position="269"/>
    </location>
</feature>
<dbReference type="InterPro" id="IPR011034">
    <property type="entry name" value="Formyl_transferase-like_C_sf"/>
</dbReference>
<keyword evidence="3" id="KW-0808">Transferase</keyword>
<dbReference type="SUPFAM" id="SSF50486">
    <property type="entry name" value="FMT C-terminal domain-like"/>
    <property type="match status" value="1"/>
</dbReference>
<accession>A0A482IZT7</accession>
<dbReference type="InterPro" id="IPR002376">
    <property type="entry name" value="Formyl_transf_N"/>
</dbReference>
<dbReference type="GO" id="GO:0004479">
    <property type="term" value="F:methionyl-tRNA formyltransferase activity"/>
    <property type="evidence" value="ECO:0007669"/>
    <property type="project" value="TreeGrafter"/>
</dbReference>
<evidence type="ECO:0000313" key="3">
    <source>
        <dbReference type="EMBL" id="QBP12917.1"/>
    </source>
</evidence>
<sequence>MRFAFAGFDLWCGVFDAFVAQGWQPLALFTMPVDNQHDFNEQVVSRAQSLGIPVHMSPIRSEDLRALRDQQCEVLVVAGHGWKIPDWTHDLHHAINFHPSPLPEGRGPYPLFRAVMEDRRDWAVTCHRVSPAFDAGDILAAEPVLLTTDECHETLQLKLQLAARKLATRVASDFRSMWNTSQPQSGGSYWPKLTDADRTLDFTGPVAEILRLCRAFGQHECIAHVGAIALYVRHAAGWPETHDYLPGTVVHHYRRSLVVAARDGFIALLDWSALPPPTRALNGL</sequence>
<dbReference type="GO" id="GO:0005829">
    <property type="term" value="C:cytosol"/>
    <property type="evidence" value="ECO:0007669"/>
    <property type="project" value="TreeGrafter"/>
</dbReference>
<dbReference type="EMBL" id="CP037901">
    <property type="protein sequence ID" value="QBP12917.1"/>
    <property type="molecule type" value="Genomic_DNA"/>
</dbReference>
<dbReference type="InterPro" id="IPR036477">
    <property type="entry name" value="Formyl_transf_N_sf"/>
</dbReference>
<dbReference type="OrthoDB" id="9802815at2"/>
<dbReference type="Gene3D" id="3.40.50.12230">
    <property type="match status" value="1"/>
</dbReference>
<gene>
    <name evidence="3" type="ORF">DDF84_024980</name>
</gene>
<evidence type="ECO:0000259" key="1">
    <source>
        <dbReference type="Pfam" id="PF00551"/>
    </source>
</evidence>
<dbReference type="PANTHER" id="PTHR11138">
    <property type="entry name" value="METHIONYL-TRNA FORMYLTRANSFERASE"/>
    <property type="match status" value="1"/>
</dbReference>
<dbReference type="SUPFAM" id="SSF53328">
    <property type="entry name" value="Formyltransferase"/>
    <property type="match status" value="1"/>
</dbReference>
<protein>
    <submittedName>
        <fullName evidence="3">Formyl transferase</fullName>
    </submittedName>
</protein>
<dbReference type="PANTHER" id="PTHR11138:SF5">
    <property type="entry name" value="METHIONYL-TRNA FORMYLTRANSFERASE, MITOCHONDRIAL"/>
    <property type="match status" value="1"/>
</dbReference>
<dbReference type="InterPro" id="IPR005793">
    <property type="entry name" value="Formyl_trans_C"/>
</dbReference>
<evidence type="ECO:0000259" key="2">
    <source>
        <dbReference type="Pfam" id="PF02911"/>
    </source>
</evidence>
<organism evidence="3 4">
    <name type="scientific">Cupriavidus metallidurans</name>
    <dbReference type="NCBI Taxonomy" id="119219"/>
    <lineage>
        <taxon>Bacteria</taxon>
        <taxon>Pseudomonadati</taxon>
        <taxon>Pseudomonadota</taxon>
        <taxon>Betaproteobacteria</taxon>
        <taxon>Burkholderiales</taxon>
        <taxon>Burkholderiaceae</taxon>
        <taxon>Cupriavidus</taxon>
    </lineage>
</organism>
<dbReference type="AlphaFoldDB" id="A0A482IZT7"/>
<name>A0A482IZT7_9BURK</name>
<dbReference type="RefSeq" id="WP_017513547.1">
    <property type="nucleotide sequence ID" value="NZ_CP037901.1"/>
</dbReference>
<dbReference type="Pfam" id="PF02911">
    <property type="entry name" value="Formyl_trans_C"/>
    <property type="match status" value="1"/>
</dbReference>
<evidence type="ECO:0000313" key="4">
    <source>
        <dbReference type="Proteomes" id="UP000253772"/>
    </source>
</evidence>
<dbReference type="Pfam" id="PF00551">
    <property type="entry name" value="Formyl_trans_N"/>
    <property type="match status" value="1"/>
</dbReference>
<dbReference type="Proteomes" id="UP000253772">
    <property type="component" value="Chromosome c2"/>
</dbReference>
<reference evidence="3 4" key="1">
    <citation type="submission" date="2019-03" db="EMBL/GenBank/DDBJ databases">
        <title>Comparative insights into the high quality Complete genome sequence of highly metal resistant Cupriavidus metallidurans strain BS1 isolated from a gold-copper mine.</title>
        <authorList>
            <person name="Mazhar H.S."/>
            <person name="Rensing C."/>
        </authorList>
    </citation>
    <scope>NUCLEOTIDE SEQUENCE [LARGE SCALE GENOMIC DNA]</scope>
    <source>
        <strain evidence="3 4">BS1</strain>
    </source>
</reference>